<dbReference type="GO" id="GO:0009279">
    <property type="term" value="C:cell outer membrane"/>
    <property type="evidence" value="ECO:0007669"/>
    <property type="project" value="UniProtKB-SubCell"/>
</dbReference>
<evidence type="ECO:0000256" key="3">
    <source>
        <dbReference type="ARBA" id="ARBA00022452"/>
    </source>
</evidence>
<feature type="domain" description="TonB-dependent receptor-like beta-barrel" evidence="11">
    <location>
        <begin position="432"/>
        <end position="941"/>
    </location>
</feature>
<dbReference type="InterPro" id="IPR039426">
    <property type="entry name" value="TonB-dep_rcpt-like"/>
</dbReference>
<keyword evidence="4 8" id="KW-0812">Transmembrane</keyword>
<dbReference type="InterPro" id="IPR012910">
    <property type="entry name" value="Plug_dom"/>
</dbReference>
<evidence type="ECO:0000256" key="6">
    <source>
        <dbReference type="ARBA" id="ARBA00023136"/>
    </source>
</evidence>
<sequence length="977" mass="104041">MPRLNGGWATSLVTLSACLLATPVLAQDAEPAEELATDTPAPEAQAANTPIVVTGSRIASGFNAPTPVQVVGAERLQQRGASNIGEALNEIPAFRSTETPASSGLSPAAGYVGGRILDLRGLGSVRTLTLVDGKRFVPSTTQATVDTNMLPSILLSRAEVVTGGASAVYGSDAVSGVVNLILDRKLTGYRFNAQVGSSEYGDNEVWQFGGAGGWQIGSTANLVVGGEYESNSGVDRCVDRDWCRYGMINLSRNPGVTDLPTNNILAGVYPWSADYEGVTTPPASAYTGNRVPTLRPIDGITFSRDGTPRRYQFGSLVNSLYSFGGETDGAGENIYFDFPIVSPTKRWNAAALLTWDVTPALTVSLTANYGHGEGRHRAVGYRNTALVIQQDNPFIPRSSDPTLDIPTLLAQSGATSFTLGKGFADIGPADLISKNDVYRGVLGLEYDLGNGWRADAYYQFGRNEFRRDLVGGVVTSRILKAVDAVALGDGTPVCRVNADASTTNDDPNCVPINPFGFAQGSTFAAAADYVRDNGYQTNVTTQHVAAANITGSVVELPAGALKIAAGVEYRNDSVKGDADELTRTGQFFSGGGSIISGRIEVIEGYGETEIPLLADTSFAEELSVSAAIRRTQYSRSSDLHPSSSLGVTTWKVGGIWAPFDALRFRVTRSRDIRAPNISELFGPNTRAQGILNDPQRGGVQTVVPITLGSNAGLVPEKADTFTVGMVLQPTGGFFGRFRASVDYYDISIKDAISTLGQQNIVSRCFDGDPLSCSLITRDGDGVITNVVDTFQNVNELIARGIDFELSYRQPLGDDNALNLRVFASHMRDLITVDAVGPTQRAGQTGLRGGTPPGIPDWTIDANATLDIGSDFSFNTHVRWINKGFYNAAFVGAEQPGYDIKSVTSSSTNAMPSRTYFDVLATYRIPIGPTDQRAALYVGIDNMFNVSPPNFPGANGSGNNVLFNPVGRFFKMGVRVNY</sequence>
<dbReference type="OrthoDB" id="7614575at2"/>
<reference evidence="13 14" key="1">
    <citation type="submission" date="2019-12" db="EMBL/GenBank/DDBJ databases">
        <title>Genomic-based taxomic classification of the family Erythrobacteraceae.</title>
        <authorList>
            <person name="Xu L."/>
        </authorList>
    </citation>
    <scope>NUCLEOTIDE SEQUENCE [LARGE SCALE GENOMIC DNA]</scope>
    <source>
        <strain evidence="13 14">S36</strain>
    </source>
</reference>
<keyword evidence="13" id="KW-0675">Receptor</keyword>
<dbReference type="PROSITE" id="PS51257">
    <property type="entry name" value="PROKAR_LIPOPROTEIN"/>
    <property type="match status" value="1"/>
</dbReference>
<name>A0A6I4U012_9SPHN</name>
<evidence type="ECO:0000259" key="12">
    <source>
        <dbReference type="Pfam" id="PF07715"/>
    </source>
</evidence>
<dbReference type="PROSITE" id="PS52016">
    <property type="entry name" value="TONB_DEPENDENT_REC_3"/>
    <property type="match status" value="1"/>
</dbReference>
<keyword evidence="7 8" id="KW-0998">Cell outer membrane</keyword>
<dbReference type="InterPro" id="IPR036942">
    <property type="entry name" value="Beta-barrel_TonB_sf"/>
</dbReference>
<evidence type="ECO:0000259" key="11">
    <source>
        <dbReference type="Pfam" id="PF00593"/>
    </source>
</evidence>
<keyword evidence="14" id="KW-1185">Reference proteome</keyword>
<dbReference type="SUPFAM" id="SSF56935">
    <property type="entry name" value="Porins"/>
    <property type="match status" value="1"/>
</dbReference>
<feature type="domain" description="TonB-dependent receptor plug" evidence="12">
    <location>
        <begin position="63"/>
        <end position="177"/>
    </location>
</feature>
<comment type="subcellular location">
    <subcellularLocation>
        <location evidence="1 8">Cell outer membrane</location>
        <topology evidence="1 8">Multi-pass membrane protein</topology>
    </subcellularLocation>
</comment>
<dbReference type="InterPro" id="IPR037066">
    <property type="entry name" value="Plug_dom_sf"/>
</dbReference>
<evidence type="ECO:0000256" key="2">
    <source>
        <dbReference type="ARBA" id="ARBA00022448"/>
    </source>
</evidence>
<evidence type="ECO:0000313" key="13">
    <source>
        <dbReference type="EMBL" id="MXP00680.1"/>
    </source>
</evidence>
<dbReference type="InterPro" id="IPR000531">
    <property type="entry name" value="Beta-barrel_TonB"/>
</dbReference>
<protein>
    <submittedName>
        <fullName evidence="13">TonB-dependent receptor</fullName>
    </submittedName>
</protein>
<dbReference type="Proteomes" id="UP000469430">
    <property type="component" value="Unassembled WGS sequence"/>
</dbReference>
<dbReference type="RefSeq" id="WP_161392403.1">
    <property type="nucleotide sequence ID" value="NZ_JBHSCP010000003.1"/>
</dbReference>
<evidence type="ECO:0000256" key="1">
    <source>
        <dbReference type="ARBA" id="ARBA00004571"/>
    </source>
</evidence>
<evidence type="ECO:0000256" key="5">
    <source>
        <dbReference type="ARBA" id="ARBA00023077"/>
    </source>
</evidence>
<evidence type="ECO:0000313" key="14">
    <source>
        <dbReference type="Proteomes" id="UP000469430"/>
    </source>
</evidence>
<feature type="chain" id="PRO_5026322224" evidence="10">
    <location>
        <begin position="27"/>
        <end position="977"/>
    </location>
</feature>
<keyword evidence="5 9" id="KW-0798">TonB box</keyword>
<evidence type="ECO:0000256" key="9">
    <source>
        <dbReference type="RuleBase" id="RU003357"/>
    </source>
</evidence>
<dbReference type="Pfam" id="PF00593">
    <property type="entry name" value="TonB_dep_Rec_b-barrel"/>
    <property type="match status" value="1"/>
</dbReference>
<comment type="similarity">
    <text evidence="8 9">Belongs to the TonB-dependent receptor family.</text>
</comment>
<evidence type="ECO:0000256" key="4">
    <source>
        <dbReference type="ARBA" id="ARBA00022692"/>
    </source>
</evidence>
<evidence type="ECO:0000256" key="10">
    <source>
        <dbReference type="SAM" id="SignalP"/>
    </source>
</evidence>
<evidence type="ECO:0000256" key="7">
    <source>
        <dbReference type="ARBA" id="ARBA00023237"/>
    </source>
</evidence>
<keyword evidence="10" id="KW-0732">Signal</keyword>
<keyword evidence="6 8" id="KW-0472">Membrane</keyword>
<dbReference type="PANTHER" id="PTHR47234">
    <property type="match status" value="1"/>
</dbReference>
<keyword evidence="3 8" id="KW-1134">Transmembrane beta strand</keyword>
<accession>A0A6I4U012</accession>
<dbReference type="PANTHER" id="PTHR47234:SF2">
    <property type="entry name" value="TONB-DEPENDENT RECEPTOR"/>
    <property type="match status" value="1"/>
</dbReference>
<dbReference type="EMBL" id="WTYJ01000004">
    <property type="protein sequence ID" value="MXP00680.1"/>
    <property type="molecule type" value="Genomic_DNA"/>
</dbReference>
<comment type="caution">
    <text evidence="13">The sequence shown here is derived from an EMBL/GenBank/DDBJ whole genome shotgun (WGS) entry which is preliminary data.</text>
</comment>
<keyword evidence="2 8" id="KW-0813">Transport</keyword>
<dbReference type="Gene3D" id="2.170.130.10">
    <property type="entry name" value="TonB-dependent receptor, plug domain"/>
    <property type="match status" value="1"/>
</dbReference>
<dbReference type="Pfam" id="PF07715">
    <property type="entry name" value="Plug"/>
    <property type="match status" value="1"/>
</dbReference>
<organism evidence="13 14">
    <name type="scientific">Croceibacterium xixiisoli</name>
    <dbReference type="NCBI Taxonomy" id="1476466"/>
    <lineage>
        <taxon>Bacteria</taxon>
        <taxon>Pseudomonadati</taxon>
        <taxon>Pseudomonadota</taxon>
        <taxon>Alphaproteobacteria</taxon>
        <taxon>Sphingomonadales</taxon>
        <taxon>Erythrobacteraceae</taxon>
        <taxon>Croceibacterium</taxon>
    </lineage>
</organism>
<dbReference type="Gene3D" id="2.40.170.20">
    <property type="entry name" value="TonB-dependent receptor, beta-barrel domain"/>
    <property type="match status" value="1"/>
</dbReference>
<proteinExistence type="inferred from homology"/>
<dbReference type="AlphaFoldDB" id="A0A6I4U012"/>
<gene>
    <name evidence="13" type="ORF">GRI97_16940</name>
</gene>
<feature type="signal peptide" evidence="10">
    <location>
        <begin position="1"/>
        <end position="26"/>
    </location>
</feature>
<evidence type="ECO:0000256" key="8">
    <source>
        <dbReference type="PROSITE-ProRule" id="PRU01360"/>
    </source>
</evidence>